<accession>A0ABY9PVC5</accession>
<feature type="domain" description="Glycosyltransferase subfamily 4-like N-terminal" evidence="2">
    <location>
        <begin position="17"/>
        <end position="128"/>
    </location>
</feature>
<keyword evidence="4" id="KW-1185">Reference proteome</keyword>
<gene>
    <name evidence="3" type="ORF">RFB13_09325</name>
</gene>
<feature type="domain" description="Glycosyl transferase family 1" evidence="1">
    <location>
        <begin position="269"/>
        <end position="428"/>
    </location>
</feature>
<dbReference type="InterPro" id="IPR028098">
    <property type="entry name" value="Glyco_trans_4-like_N"/>
</dbReference>
<dbReference type="Gene3D" id="3.40.50.2000">
    <property type="entry name" value="Glycogen Phosphorylase B"/>
    <property type="match status" value="3"/>
</dbReference>
<dbReference type="EMBL" id="CP133586">
    <property type="protein sequence ID" value="WMT16499.1"/>
    <property type="molecule type" value="Genomic_DNA"/>
</dbReference>
<dbReference type="GO" id="GO:0016757">
    <property type="term" value="F:glycosyltransferase activity"/>
    <property type="evidence" value="ECO:0007669"/>
    <property type="project" value="UniProtKB-KW"/>
</dbReference>
<dbReference type="PANTHER" id="PTHR12526:SF635">
    <property type="entry name" value="GLYCOSYL TRANSFERASE GROUP 1"/>
    <property type="match status" value="1"/>
</dbReference>
<evidence type="ECO:0000259" key="2">
    <source>
        <dbReference type="Pfam" id="PF13439"/>
    </source>
</evidence>
<evidence type="ECO:0000313" key="3">
    <source>
        <dbReference type="EMBL" id="WMT16499.1"/>
    </source>
</evidence>
<dbReference type="SUPFAM" id="SSF53756">
    <property type="entry name" value="UDP-Glycosyltransferase/glycogen phosphorylase"/>
    <property type="match status" value="1"/>
</dbReference>
<sequence>MRVLLTVHQFFPEYKAGTEVLTLSVAKELMRAGHQVHVYTGHLGDSWLKDDERFDEYDYEGIHVYRFHHAYTPMSGQTSMIEVGYKNQLSAEYFKGVVERYRPDIVHHFHLNRLGIGCIDHLADKGIAQFFTPTDFWMICPTAQLMLGEGRYCTGPNATLGNCVQHFARDSKGGLLGSLIDHAPTFLFNQLAQLTKNNELIHYPMSNEVRAMASRLEATISSLNKLNGIVAPNKFMQDLFVRYGVNPDLIHESPFGITISTLDVKPKATRGERPLALGFIGTLAPHKGCHIAIEAVQRLPKNSVTLKIYGSPLEFPEYYARLMKLVGDNSAISFCGTFPNDKIGNVMAEIDALVVPSIWYENTPLVIYSAQAEKCPVIGSDLPGIAEVITHQHNGLLFEAGNTADLSTQISKLIDDDKSVIALSNNAIEIKTIQKYVEQLVFFWGMEKDL</sequence>
<evidence type="ECO:0000259" key="1">
    <source>
        <dbReference type="Pfam" id="PF00534"/>
    </source>
</evidence>
<reference evidence="3 4" key="1">
    <citation type="submission" date="2023-08" db="EMBL/GenBank/DDBJ databases">
        <title>Complete Genome and Methylome dissection of Serratia fonticola NEB369.</title>
        <authorList>
            <person name="Fomenkov A."/>
            <person name="Roberts R.D."/>
        </authorList>
    </citation>
    <scope>NUCLEOTIDE SEQUENCE [LARGE SCALE GENOMIC DNA]</scope>
    <source>
        <strain evidence="3 4">NEB369</strain>
    </source>
</reference>
<dbReference type="PANTHER" id="PTHR12526">
    <property type="entry name" value="GLYCOSYLTRANSFERASE"/>
    <property type="match status" value="1"/>
</dbReference>
<dbReference type="Proteomes" id="UP001235341">
    <property type="component" value="Chromosome"/>
</dbReference>
<organism evidence="3 4">
    <name type="scientific">Serratia fonticola</name>
    <dbReference type="NCBI Taxonomy" id="47917"/>
    <lineage>
        <taxon>Bacteria</taxon>
        <taxon>Pseudomonadati</taxon>
        <taxon>Pseudomonadota</taxon>
        <taxon>Gammaproteobacteria</taxon>
        <taxon>Enterobacterales</taxon>
        <taxon>Yersiniaceae</taxon>
        <taxon>Serratia</taxon>
    </lineage>
</organism>
<dbReference type="EC" id="2.4.-.-" evidence="3"/>
<dbReference type="InterPro" id="IPR001296">
    <property type="entry name" value="Glyco_trans_1"/>
</dbReference>
<dbReference type="Pfam" id="PF00534">
    <property type="entry name" value="Glycos_transf_1"/>
    <property type="match status" value="1"/>
</dbReference>
<keyword evidence="3" id="KW-0808">Transferase</keyword>
<protein>
    <submittedName>
        <fullName evidence="3">Glycosyltransferase</fullName>
        <ecNumber evidence="3">2.4.-.-</ecNumber>
    </submittedName>
</protein>
<proteinExistence type="predicted"/>
<dbReference type="Pfam" id="PF13439">
    <property type="entry name" value="Glyco_transf_4"/>
    <property type="match status" value="1"/>
</dbReference>
<name>A0ABY9PVC5_SERFO</name>
<keyword evidence="3" id="KW-0328">Glycosyltransferase</keyword>
<evidence type="ECO:0000313" key="4">
    <source>
        <dbReference type="Proteomes" id="UP001235341"/>
    </source>
</evidence>
<dbReference type="RefSeq" id="WP_309206351.1">
    <property type="nucleotide sequence ID" value="NZ_CP133586.1"/>
</dbReference>